<dbReference type="EMBL" id="CP011367">
    <property type="protein sequence ID" value="AKJ95576.1"/>
    <property type="molecule type" value="Genomic_DNA"/>
</dbReference>
<dbReference type="Pfam" id="PF25954">
    <property type="entry name" value="Beta-barrel_RND_2"/>
    <property type="match status" value="1"/>
</dbReference>
<dbReference type="InterPro" id="IPR058625">
    <property type="entry name" value="MdtA-like_BSH"/>
</dbReference>
<dbReference type="STRING" id="106634.TVD_09495"/>
<keyword evidence="3" id="KW-0813">Transport</keyword>
<proteinExistence type="inferred from homology"/>
<feature type="domain" description="CusB-like beta-barrel" evidence="6">
    <location>
        <begin position="200"/>
        <end position="273"/>
    </location>
</feature>
<dbReference type="Proteomes" id="UP000064201">
    <property type="component" value="Chromosome"/>
</dbReference>
<organism evidence="8 9">
    <name type="scientific">Thioalkalivibrio versutus</name>
    <dbReference type="NCBI Taxonomy" id="106634"/>
    <lineage>
        <taxon>Bacteria</taxon>
        <taxon>Pseudomonadati</taxon>
        <taxon>Pseudomonadota</taxon>
        <taxon>Gammaproteobacteria</taxon>
        <taxon>Chromatiales</taxon>
        <taxon>Ectothiorhodospiraceae</taxon>
        <taxon>Thioalkalivibrio</taxon>
    </lineage>
</organism>
<dbReference type="GO" id="GO:0015562">
    <property type="term" value="F:efflux transmembrane transporter activity"/>
    <property type="evidence" value="ECO:0007669"/>
    <property type="project" value="TreeGrafter"/>
</dbReference>
<keyword evidence="9" id="KW-1185">Reference proteome</keyword>
<dbReference type="Gene3D" id="2.40.30.170">
    <property type="match status" value="1"/>
</dbReference>
<dbReference type="FunFam" id="2.40.30.170:FF:000010">
    <property type="entry name" value="Efflux RND transporter periplasmic adaptor subunit"/>
    <property type="match status" value="1"/>
</dbReference>
<accession>A0A0G3G9T7</accession>
<dbReference type="OrthoDB" id="9806939at2"/>
<evidence type="ECO:0000256" key="3">
    <source>
        <dbReference type="ARBA" id="ARBA00022448"/>
    </source>
</evidence>
<evidence type="ECO:0000313" key="8">
    <source>
        <dbReference type="EMBL" id="AKJ95576.1"/>
    </source>
</evidence>
<comment type="similarity">
    <text evidence="2">Belongs to the membrane fusion protein (MFP) (TC 8.A.1) family.</text>
</comment>
<sequence length="369" mass="40623">MKRFILMLVAVAIVLGGIFGFKAFVDQEIAEYFEDMPEPVVTINAAEVTTDSWTPQVRAIGSLEAVQGATLSFEAQGIVKTIHFENGARVEAGDPLVDLDTTLDEAELDNLRAGERLARRELERARGLIERNDISDSEFQRRVAEAEQAQASVKAQEARIQQKSLRAPFAGELGIREVSVGQFVGPGDPIVVLEALQPLYVNFTLPERRLGEIALGQDIRVEVDAFGEEFTGEVTAIEPRVRAASRMFRVQALLENEQGRLRAGQFARVTLDRGESEEAVVAPQTAIRFAPWGQSVFVIAEDDEGQLRVEQRLIETGARRGDLVQVLDGLEPGERIAASGLLKLQNDSPVEITEDAQPDAERDPRPANR</sequence>
<dbReference type="Gene3D" id="2.40.420.20">
    <property type="match status" value="1"/>
</dbReference>
<dbReference type="PANTHER" id="PTHR30469">
    <property type="entry name" value="MULTIDRUG RESISTANCE PROTEIN MDTA"/>
    <property type="match status" value="1"/>
</dbReference>
<gene>
    <name evidence="8" type="ORF">TVD_09495</name>
</gene>
<dbReference type="Gene3D" id="1.10.287.470">
    <property type="entry name" value="Helix hairpin bin"/>
    <property type="match status" value="1"/>
</dbReference>
<feature type="domain" description="Multidrug resistance protein MdtA-like barrel-sandwich hybrid" evidence="5">
    <location>
        <begin position="76"/>
        <end position="189"/>
    </location>
</feature>
<dbReference type="KEGG" id="tvr:TVD_09495"/>
<feature type="compositionally biased region" description="Basic and acidic residues" evidence="4">
    <location>
        <begin position="359"/>
        <end position="369"/>
    </location>
</feature>
<dbReference type="GO" id="GO:1990281">
    <property type="term" value="C:efflux pump complex"/>
    <property type="evidence" value="ECO:0007669"/>
    <property type="project" value="TreeGrafter"/>
</dbReference>
<feature type="region of interest" description="Disordered" evidence="4">
    <location>
        <begin position="347"/>
        <end position="369"/>
    </location>
</feature>
<evidence type="ECO:0000313" key="9">
    <source>
        <dbReference type="Proteomes" id="UP000064201"/>
    </source>
</evidence>
<evidence type="ECO:0000259" key="6">
    <source>
        <dbReference type="Pfam" id="PF25954"/>
    </source>
</evidence>
<dbReference type="Pfam" id="PF25967">
    <property type="entry name" value="RND-MFP_C"/>
    <property type="match status" value="1"/>
</dbReference>
<dbReference type="Pfam" id="PF25917">
    <property type="entry name" value="BSH_RND"/>
    <property type="match status" value="1"/>
</dbReference>
<protein>
    <submittedName>
        <fullName evidence="8">RND transporter</fullName>
    </submittedName>
</protein>
<dbReference type="AlphaFoldDB" id="A0A0G3G9T7"/>
<dbReference type="InterPro" id="IPR006143">
    <property type="entry name" value="RND_pump_MFP"/>
</dbReference>
<evidence type="ECO:0000256" key="1">
    <source>
        <dbReference type="ARBA" id="ARBA00004196"/>
    </source>
</evidence>
<evidence type="ECO:0000259" key="5">
    <source>
        <dbReference type="Pfam" id="PF25917"/>
    </source>
</evidence>
<dbReference type="RefSeq" id="WP_047251473.1">
    <property type="nucleotide sequence ID" value="NZ_CP011367.1"/>
</dbReference>
<evidence type="ECO:0000256" key="4">
    <source>
        <dbReference type="SAM" id="MobiDB-lite"/>
    </source>
</evidence>
<dbReference type="InterPro" id="IPR058627">
    <property type="entry name" value="MdtA-like_C"/>
</dbReference>
<reference evidence="8 9" key="1">
    <citation type="submission" date="2015-04" db="EMBL/GenBank/DDBJ databases">
        <title>Complete Sequence for the Genome of the Thioalkalivibrio versutus D301.</title>
        <authorList>
            <person name="Mu T."/>
            <person name="Zhou J."/>
            <person name="Xu X."/>
        </authorList>
    </citation>
    <scope>NUCLEOTIDE SEQUENCE [LARGE SCALE GENOMIC DNA]</scope>
    <source>
        <strain evidence="8 9">D301</strain>
    </source>
</reference>
<dbReference type="NCBIfam" id="TIGR01730">
    <property type="entry name" value="RND_mfp"/>
    <property type="match status" value="1"/>
</dbReference>
<dbReference type="PANTHER" id="PTHR30469:SF11">
    <property type="entry name" value="BLL4320 PROTEIN"/>
    <property type="match status" value="1"/>
</dbReference>
<name>A0A0G3G9T7_9GAMM</name>
<feature type="domain" description="Multidrug resistance protein MdtA-like C-terminal permuted SH3" evidence="7">
    <location>
        <begin position="279"/>
        <end position="341"/>
    </location>
</feature>
<evidence type="ECO:0000256" key="2">
    <source>
        <dbReference type="ARBA" id="ARBA00009477"/>
    </source>
</evidence>
<dbReference type="SUPFAM" id="SSF111369">
    <property type="entry name" value="HlyD-like secretion proteins"/>
    <property type="match status" value="1"/>
</dbReference>
<dbReference type="Gene3D" id="2.40.50.100">
    <property type="match status" value="1"/>
</dbReference>
<comment type="subcellular location">
    <subcellularLocation>
        <location evidence="1">Cell envelope</location>
    </subcellularLocation>
</comment>
<evidence type="ECO:0000259" key="7">
    <source>
        <dbReference type="Pfam" id="PF25967"/>
    </source>
</evidence>
<dbReference type="InterPro" id="IPR058792">
    <property type="entry name" value="Beta-barrel_RND_2"/>
</dbReference>
<dbReference type="PATRIC" id="fig|106634.4.peg.1945"/>